<sequence length="82" mass="9460">MELKVAKTTLDTKSKAATKIACEDILKKCTEGINTFYFDRENSHKDMQKACAFFQKAGHSTYLNEVRYGLDETSYIYELHII</sequence>
<feature type="domain" description="HP0268" evidence="1">
    <location>
        <begin position="1"/>
        <end position="82"/>
    </location>
</feature>
<evidence type="ECO:0000259" key="1">
    <source>
        <dbReference type="Pfam" id="PF18618"/>
    </source>
</evidence>
<dbReference type="OrthoDB" id="5345432at2"/>
<dbReference type="GeneID" id="82322160"/>
<dbReference type="InterPro" id="IPR040748">
    <property type="entry name" value="HP0268"/>
</dbReference>
<comment type="caution">
    <text evidence="2">The sequence shown here is derived from an EMBL/GenBank/DDBJ whole genome shotgun (WGS) entry which is preliminary data.</text>
</comment>
<protein>
    <recommendedName>
        <fullName evidence="1">HP0268 domain-containing protein</fullName>
    </recommendedName>
</protein>
<dbReference type="Proteomes" id="UP000029707">
    <property type="component" value="Unassembled WGS sequence"/>
</dbReference>
<reference evidence="2 3" key="1">
    <citation type="journal article" date="2014" name="Genome Announc.">
        <title>Draft genome sequences of eight enterohepatic helicobacter species isolated from both laboratory and wild rodents.</title>
        <authorList>
            <person name="Sheh A."/>
            <person name="Shen Z."/>
            <person name="Fox J.G."/>
        </authorList>
    </citation>
    <scope>NUCLEOTIDE SEQUENCE [LARGE SCALE GENOMIC DNA]</scope>
    <source>
        <strain evidence="2 3">MIT 01-6451</strain>
    </source>
</reference>
<dbReference type="AlphaFoldDB" id="A0A4U8TJM3"/>
<accession>A0A4U8TJM3</accession>
<gene>
    <name evidence="2" type="ORF">LS65_007435</name>
</gene>
<name>A0A4U8TJM3_9HELI</name>
<dbReference type="RefSeq" id="WP_034361303.1">
    <property type="nucleotide sequence ID" value="NZ_CAJUDB010000018.1"/>
</dbReference>
<evidence type="ECO:0000313" key="3">
    <source>
        <dbReference type="Proteomes" id="UP000029707"/>
    </source>
</evidence>
<evidence type="ECO:0000313" key="2">
    <source>
        <dbReference type="EMBL" id="TLE00517.1"/>
    </source>
</evidence>
<dbReference type="Pfam" id="PF18618">
    <property type="entry name" value="HP0268"/>
    <property type="match status" value="1"/>
</dbReference>
<keyword evidence="3" id="KW-1185">Reference proteome</keyword>
<organism evidence="2 3">
    <name type="scientific">Helicobacter japonicus</name>
    <dbReference type="NCBI Taxonomy" id="425400"/>
    <lineage>
        <taxon>Bacteria</taxon>
        <taxon>Pseudomonadati</taxon>
        <taxon>Campylobacterota</taxon>
        <taxon>Epsilonproteobacteria</taxon>
        <taxon>Campylobacterales</taxon>
        <taxon>Helicobacteraceae</taxon>
        <taxon>Helicobacter</taxon>
    </lineage>
</organism>
<dbReference type="EMBL" id="JRMQ02000011">
    <property type="protein sequence ID" value="TLE00517.1"/>
    <property type="molecule type" value="Genomic_DNA"/>
</dbReference>
<proteinExistence type="predicted"/>